<dbReference type="Proteomes" id="UP000093482">
    <property type="component" value="Unassembled WGS sequence"/>
</dbReference>
<evidence type="ECO:0000256" key="1">
    <source>
        <dbReference type="SAM" id="Phobius"/>
    </source>
</evidence>
<dbReference type="CDD" id="cd03392">
    <property type="entry name" value="PAP2_like_2"/>
    <property type="match status" value="1"/>
</dbReference>
<feature type="domain" description="Phosphatidic acid phosphatase type 2/haloperoxidase" evidence="2">
    <location>
        <begin position="76"/>
        <end position="187"/>
    </location>
</feature>
<keyword evidence="1" id="KW-1133">Transmembrane helix</keyword>
<dbReference type="Pfam" id="PF01569">
    <property type="entry name" value="PAP2"/>
    <property type="match status" value="1"/>
</dbReference>
<dbReference type="EMBL" id="MATO01000002">
    <property type="protein sequence ID" value="OCS94442.1"/>
    <property type="molecule type" value="Genomic_DNA"/>
</dbReference>
<accession>A0A1C0Z4S2</accession>
<feature type="transmembrane region" description="Helical" evidence="1">
    <location>
        <begin position="5"/>
        <end position="24"/>
    </location>
</feature>
<dbReference type="PANTHER" id="PTHR14969">
    <property type="entry name" value="SPHINGOSINE-1-PHOSPHATE PHOSPHOHYDROLASE"/>
    <property type="match status" value="1"/>
</dbReference>
<dbReference type="Gene3D" id="1.20.144.10">
    <property type="entry name" value="Phosphatidic acid phosphatase type 2/haloperoxidase"/>
    <property type="match status" value="2"/>
</dbReference>
<keyword evidence="1" id="KW-0812">Transmembrane</keyword>
<dbReference type="InterPro" id="IPR036938">
    <property type="entry name" value="PAP2/HPO_sf"/>
</dbReference>
<evidence type="ECO:0000313" key="4">
    <source>
        <dbReference type="Proteomes" id="UP000093482"/>
    </source>
</evidence>
<feature type="transmembrane region" description="Helical" evidence="1">
    <location>
        <begin position="114"/>
        <end position="133"/>
    </location>
</feature>
<proteinExistence type="predicted"/>
<protein>
    <recommendedName>
        <fullName evidence="2">Phosphatidic acid phosphatase type 2/haloperoxidase domain-containing protein</fullName>
    </recommendedName>
</protein>
<dbReference type="RefSeq" id="WP_066461169.1">
    <property type="nucleotide sequence ID" value="NZ_MATO01000002.1"/>
</dbReference>
<dbReference type="SUPFAM" id="SSF48317">
    <property type="entry name" value="Acid phosphatase/Vanadium-dependent haloperoxidase"/>
    <property type="match status" value="1"/>
</dbReference>
<comment type="caution">
    <text evidence="3">The sequence shown here is derived from an EMBL/GenBank/DDBJ whole genome shotgun (WGS) entry which is preliminary data.</text>
</comment>
<evidence type="ECO:0000313" key="3">
    <source>
        <dbReference type="EMBL" id="OCS94442.1"/>
    </source>
</evidence>
<dbReference type="InterPro" id="IPR000326">
    <property type="entry name" value="PAP2/HPO"/>
</dbReference>
<feature type="transmembrane region" description="Helical" evidence="1">
    <location>
        <begin position="145"/>
        <end position="163"/>
    </location>
</feature>
<keyword evidence="4" id="KW-1185">Reference proteome</keyword>
<dbReference type="OrthoDB" id="9789113at2"/>
<feature type="transmembrane region" description="Helical" evidence="1">
    <location>
        <begin position="169"/>
        <end position="190"/>
    </location>
</feature>
<keyword evidence="1" id="KW-0472">Membrane</keyword>
<feature type="transmembrane region" description="Helical" evidence="1">
    <location>
        <begin position="77"/>
        <end position="94"/>
    </location>
</feature>
<reference evidence="3 4" key="1">
    <citation type="submission" date="2016-07" db="EMBL/GenBank/DDBJ databases">
        <title>Caryophanon latum genome sequencing.</title>
        <authorList>
            <person name="Verma A."/>
            <person name="Pal Y."/>
            <person name="Krishnamurthi S."/>
        </authorList>
    </citation>
    <scope>NUCLEOTIDE SEQUENCE [LARGE SCALE GENOMIC DNA]</scope>
    <source>
        <strain evidence="3 4">DSM 14151</strain>
    </source>
</reference>
<name>A0A1C0Z4S2_9BACL</name>
<dbReference type="PANTHER" id="PTHR14969:SF13">
    <property type="entry name" value="AT30094P"/>
    <property type="match status" value="1"/>
</dbReference>
<evidence type="ECO:0000259" key="2">
    <source>
        <dbReference type="SMART" id="SM00014"/>
    </source>
</evidence>
<gene>
    <name evidence="3" type="ORF">A6K76_03770</name>
</gene>
<sequence length="200" mass="22702">MNKRLLTSACMYVLFFCIVLLTYNTSVMQRLDEAASNVLVGQHIIGLFHYLGETVFVVALGVVIVGYLLWRKKRSEALFAFLMVFGGYGINQAVKHIVERPRPNIVDQLTSYSFPSGHTMASLLWIATVLFLLTHGKKTTKRIIAMWVIGIVIAMLVGLSRVVESRHYFTDVLAGWMLAAAWLYVCLYVIKVQLEKKKKR</sequence>
<dbReference type="SMART" id="SM00014">
    <property type="entry name" value="acidPPc"/>
    <property type="match status" value="1"/>
</dbReference>
<dbReference type="AlphaFoldDB" id="A0A1C0Z4S2"/>
<organism evidence="3 4">
    <name type="scientific">Caryophanon latum</name>
    <dbReference type="NCBI Taxonomy" id="33977"/>
    <lineage>
        <taxon>Bacteria</taxon>
        <taxon>Bacillati</taxon>
        <taxon>Bacillota</taxon>
        <taxon>Bacilli</taxon>
        <taxon>Bacillales</taxon>
        <taxon>Caryophanaceae</taxon>
        <taxon>Caryophanon</taxon>
    </lineage>
</organism>
<feature type="transmembrane region" description="Helical" evidence="1">
    <location>
        <begin position="44"/>
        <end position="70"/>
    </location>
</feature>